<evidence type="ECO:0000256" key="9">
    <source>
        <dbReference type="ARBA" id="ARBA00030757"/>
    </source>
</evidence>
<sequence length="219" mass="23118">MPVIQADGGAEARIAFLMALRAKGLRDTAILRAFETVSRSVFVPRRFIDLALIDVALPIACGQSTLAPSTMAEMYAALDLKPEHRVLEVGTGSGYGSAVLARLAREVVSIERYRSLATEAAARLQAQVVVNVTVRHGDGGEGAADLGPFDRILIEASVESTPRPLVAQLAPGGKILVIERGAGGSFLTRFNRSPGGALEREHLVPFSLPPLMHGTAAAL</sequence>
<dbReference type="CDD" id="cd02440">
    <property type="entry name" value="AdoMet_MTases"/>
    <property type="match status" value="1"/>
</dbReference>
<dbReference type="PANTHER" id="PTHR11579">
    <property type="entry name" value="PROTEIN-L-ISOASPARTATE O-METHYLTRANSFERASE"/>
    <property type="match status" value="1"/>
</dbReference>
<dbReference type="GO" id="GO:0032259">
    <property type="term" value="P:methylation"/>
    <property type="evidence" value="ECO:0007669"/>
    <property type="project" value="UniProtKB-KW"/>
</dbReference>
<keyword evidence="5" id="KW-0963">Cytoplasm</keyword>
<evidence type="ECO:0000256" key="8">
    <source>
        <dbReference type="ARBA" id="ARBA00022691"/>
    </source>
</evidence>
<evidence type="ECO:0000256" key="5">
    <source>
        <dbReference type="ARBA" id="ARBA00022490"/>
    </source>
</evidence>
<keyword evidence="13" id="KW-1185">Reference proteome</keyword>
<evidence type="ECO:0000313" key="13">
    <source>
        <dbReference type="Proteomes" id="UP001205890"/>
    </source>
</evidence>
<dbReference type="EMBL" id="JANCLU010000011">
    <property type="protein sequence ID" value="MCP8939344.1"/>
    <property type="molecule type" value="Genomic_DNA"/>
</dbReference>
<evidence type="ECO:0000256" key="1">
    <source>
        <dbReference type="ARBA" id="ARBA00004496"/>
    </source>
</evidence>
<evidence type="ECO:0000256" key="3">
    <source>
        <dbReference type="ARBA" id="ARBA00011890"/>
    </source>
</evidence>
<evidence type="ECO:0000256" key="10">
    <source>
        <dbReference type="ARBA" id="ARBA00031323"/>
    </source>
</evidence>
<dbReference type="GO" id="GO:0004719">
    <property type="term" value="F:protein-L-isoaspartate (D-aspartate) O-methyltransferase activity"/>
    <property type="evidence" value="ECO:0007669"/>
    <property type="project" value="UniProtKB-EC"/>
</dbReference>
<comment type="subcellular location">
    <subcellularLocation>
        <location evidence="1">Cytoplasm</location>
    </subcellularLocation>
</comment>
<evidence type="ECO:0000256" key="2">
    <source>
        <dbReference type="ARBA" id="ARBA00005369"/>
    </source>
</evidence>
<organism evidence="12 13">
    <name type="scientific">Alsobacter ponti</name>
    <dbReference type="NCBI Taxonomy" id="2962936"/>
    <lineage>
        <taxon>Bacteria</taxon>
        <taxon>Pseudomonadati</taxon>
        <taxon>Pseudomonadota</taxon>
        <taxon>Alphaproteobacteria</taxon>
        <taxon>Hyphomicrobiales</taxon>
        <taxon>Alsobacteraceae</taxon>
        <taxon>Alsobacter</taxon>
    </lineage>
</organism>
<comment type="caution">
    <text evidence="12">The sequence shown here is derived from an EMBL/GenBank/DDBJ whole genome shotgun (WGS) entry which is preliminary data.</text>
</comment>
<gene>
    <name evidence="12" type="ORF">NK718_12530</name>
</gene>
<dbReference type="PANTHER" id="PTHR11579:SF0">
    <property type="entry name" value="PROTEIN-L-ISOASPARTATE(D-ASPARTATE) O-METHYLTRANSFERASE"/>
    <property type="match status" value="1"/>
</dbReference>
<dbReference type="Pfam" id="PF01135">
    <property type="entry name" value="PCMT"/>
    <property type="match status" value="1"/>
</dbReference>
<keyword evidence="6 12" id="KW-0489">Methyltransferase</keyword>
<evidence type="ECO:0000256" key="11">
    <source>
        <dbReference type="ARBA" id="ARBA00031350"/>
    </source>
</evidence>
<proteinExistence type="inferred from homology"/>
<dbReference type="NCBIfam" id="NF001453">
    <property type="entry name" value="PRK00312.1"/>
    <property type="match status" value="1"/>
</dbReference>
<accession>A0ABT1LCW3</accession>
<dbReference type="Gene3D" id="3.40.50.150">
    <property type="entry name" value="Vaccinia Virus protein VP39"/>
    <property type="match status" value="1"/>
</dbReference>
<dbReference type="EC" id="2.1.1.77" evidence="3"/>
<evidence type="ECO:0000256" key="7">
    <source>
        <dbReference type="ARBA" id="ARBA00022679"/>
    </source>
</evidence>
<name>A0ABT1LCW3_9HYPH</name>
<keyword evidence="7 12" id="KW-0808">Transferase</keyword>
<protein>
    <recommendedName>
        <fullName evidence="4">Protein-L-isoaspartate O-methyltransferase</fullName>
        <ecNumber evidence="3">2.1.1.77</ecNumber>
    </recommendedName>
    <alternativeName>
        <fullName evidence="11">L-isoaspartyl protein carboxyl methyltransferase</fullName>
    </alternativeName>
    <alternativeName>
        <fullName evidence="9">Protein L-isoaspartyl methyltransferase</fullName>
    </alternativeName>
    <alternativeName>
        <fullName evidence="10">Protein-beta-aspartate methyltransferase</fullName>
    </alternativeName>
</protein>
<dbReference type="InterPro" id="IPR000682">
    <property type="entry name" value="PCMT"/>
</dbReference>
<reference evidence="12 13" key="1">
    <citation type="submission" date="2022-07" db="EMBL/GenBank/DDBJ databases">
        <authorList>
            <person name="Li W.-J."/>
            <person name="Deng Q.-Q."/>
        </authorList>
    </citation>
    <scope>NUCLEOTIDE SEQUENCE [LARGE SCALE GENOMIC DNA]</scope>
    <source>
        <strain evidence="12 13">SYSU M60028</strain>
    </source>
</reference>
<dbReference type="SUPFAM" id="SSF53335">
    <property type="entry name" value="S-adenosyl-L-methionine-dependent methyltransferases"/>
    <property type="match status" value="1"/>
</dbReference>
<comment type="similarity">
    <text evidence="2">Belongs to the methyltransferase superfamily. L-isoaspartyl/D-aspartyl protein methyltransferase family.</text>
</comment>
<evidence type="ECO:0000256" key="6">
    <source>
        <dbReference type="ARBA" id="ARBA00022603"/>
    </source>
</evidence>
<dbReference type="InterPro" id="IPR029063">
    <property type="entry name" value="SAM-dependent_MTases_sf"/>
</dbReference>
<keyword evidence="8" id="KW-0949">S-adenosyl-L-methionine</keyword>
<dbReference type="RefSeq" id="WP_254742646.1">
    <property type="nucleotide sequence ID" value="NZ_JANCLU010000011.1"/>
</dbReference>
<dbReference type="Proteomes" id="UP001205890">
    <property type="component" value="Unassembled WGS sequence"/>
</dbReference>
<evidence type="ECO:0000256" key="4">
    <source>
        <dbReference type="ARBA" id="ARBA00013346"/>
    </source>
</evidence>
<evidence type="ECO:0000313" key="12">
    <source>
        <dbReference type="EMBL" id="MCP8939344.1"/>
    </source>
</evidence>